<comment type="caution">
    <text evidence="2">The sequence shown here is derived from an EMBL/GenBank/DDBJ whole genome shotgun (WGS) entry which is preliminary data.</text>
</comment>
<protein>
    <submittedName>
        <fullName evidence="2">Uncharacterized protein</fullName>
    </submittedName>
</protein>
<dbReference type="Proteomes" id="UP000826234">
    <property type="component" value="Unassembled WGS sequence"/>
</dbReference>
<organism evidence="2 3">
    <name type="scientific">Phrynosoma platyrhinos</name>
    <name type="common">Desert horned lizard</name>
    <dbReference type="NCBI Taxonomy" id="52577"/>
    <lineage>
        <taxon>Eukaryota</taxon>
        <taxon>Metazoa</taxon>
        <taxon>Chordata</taxon>
        <taxon>Craniata</taxon>
        <taxon>Vertebrata</taxon>
        <taxon>Euteleostomi</taxon>
        <taxon>Lepidosauria</taxon>
        <taxon>Squamata</taxon>
        <taxon>Bifurcata</taxon>
        <taxon>Unidentata</taxon>
        <taxon>Episquamata</taxon>
        <taxon>Toxicofera</taxon>
        <taxon>Iguania</taxon>
        <taxon>Phrynosomatidae</taxon>
        <taxon>Phrynosomatinae</taxon>
        <taxon>Phrynosoma</taxon>
    </lineage>
</organism>
<evidence type="ECO:0000313" key="2">
    <source>
        <dbReference type="EMBL" id="KAH0628056.1"/>
    </source>
</evidence>
<dbReference type="EMBL" id="JAIPUX010000439">
    <property type="protein sequence ID" value="KAH0628056.1"/>
    <property type="molecule type" value="Genomic_DNA"/>
</dbReference>
<gene>
    <name evidence="2" type="ORF">JD844_008730</name>
</gene>
<name>A0ABQ7TF75_PHRPL</name>
<evidence type="ECO:0000313" key="3">
    <source>
        <dbReference type="Proteomes" id="UP000826234"/>
    </source>
</evidence>
<dbReference type="PANTHER" id="PTHR28616:SF1">
    <property type="entry name" value="COILED-COIL DOMAIN-CONTAINING PROTEIN 125"/>
    <property type="match status" value="1"/>
</dbReference>
<reference evidence="2 3" key="1">
    <citation type="journal article" date="2022" name="Gigascience">
        <title>A chromosome-level genome assembly and annotation of the desert horned lizard, Phrynosoma platyrhinos, provides insight into chromosomal rearrangements among reptiles.</title>
        <authorList>
            <person name="Koochekian N."/>
            <person name="Ascanio A."/>
            <person name="Farleigh K."/>
            <person name="Card D.C."/>
            <person name="Schield D.R."/>
            <person name="Castoe T.A."/>
            <person name="Jezkova T."/>
        </authorList>
    </citation>
    <scope>NUCLEOTIDE SEQUENCE [LARGE SCALE GENOMIC DNA]</scope>
    <source>
        <strain evidence="2">NK-2021</strain>
    </source>
</reference>
<proteinExistence type="predicted"/>
<feature type="region of interest" description="Disordered" evidence="1">
    <location>
        <begin position="168"/>
        <end position="188"/>
    </location>
</feature>
<sequence length="188" mass="21258">MRRKDQALRLAQMSKICRKETKSLNWKHIKEDGAFRYQGTRKSLGQKLKGMLASGTDSKKLEELDNPQEIIRMLIDLLNDKEEALAHQRKVSYMLARALEEKEDGSQNKENKFSEEELALQTSQCEKDSEPQELVFPVCSCCQTHIVQDGSCSVSNAHPSRTLDCAAQNSHSTTSEENDNLEEAVNAN</sequence>
<evidence type="ECO:0000256" key="1">
    <source>
        <dbReference type="SAM" id="MobiDB-lite"/>
    </source>
</evidence>
<dbReference type="PANTHER" id="PTHR28616">
    <property type="entry name" value="COILED-COIL DOMAIN-CONTAINING PROTEIN 125"/>
    <property type="match status" value="1"/>
</dbReference>
<dbReference type="InterPro" id="IPR034608">
    <property type="entry name" value="CCDC125"/>
</dbReference>
<accession>A0ABQ7TF75</accession>
<keyword evidence="3" id="KW-1185">Reference proteome</keyword>